<proteinExistence type="predicted"/>
<sequence>MNPANLGVSARRGLACALVMITGCGYGPVSHEAYRYAQALVAITNRQAADRLDGLRTQVEASQAAGDLSHREALWLLAIAEKAARGDWDQAQQSARQMMEDQVQR</sequence>
<dbReference type="Proteomes" id="UP000317429">
    <property type="component" value="Chromosome"/>
</dbReference>
<evidence type="ECO:0000313" key="2">
    <source>
        <dbReference type="Proteomes" id="UP000317429"/>
    </source>
</evidence>
<accession>A0A518DAV0</accession>
<name>A0A518DAV0_9BACT</name>
<dbReference type="AlphaFoldDB" id="A0A518DAV0"/>
<gene>
    <name evidence="1" type="ORF">Pla175_19940</name>
</gene>
<evidence type="ECO:0000313" key="1">
    <source>
        <dbReference type="EMBL" id="QDU88614.1"/>
    </source>
</evidence>
<dbReference type="EMBL" id="CP036291">
    <property type="protein sequence ID" value="QDU88614.1"/>
    <property type="molecule type" value="Genomic_DNA"/>
</dbReference>
<dbReference type="OrthoDB" id="288412at2"/>
<reference evidence="1 2" key="1">
    <citation type="submission" date="2019-02" db="EMBL/GenBank/DDBJ databases">
        <title>Deep-cultivation of Planctomycetes and their phenomic and genomic characterization uncovers novel biology.</title>
        <authorList>
            <person name="Wiegand S."/>
            <person name="Jogler M."/>
            <person name="Boedeker C."/>
            <person name="Pinto D."/>
            <person name="Vollmers J."/>
            <person name="Rivas-Marin E."/>
            <person name="Kohn T."/>
            <person name="Peeters S.H."/>
            <person name="Heuer A."/>
            <person name="Rast P."/>
            <person name="Oberbeckmann S."/>
            <person name="Bunk B."/>
            <person name="Jeske O."/>
            <person name="Meyerdierks A."/>
            <person name="Storesund J.E."/>
            <person name="Kallscheuer N."/>
            <person name="Luecker S."/>
            <person name="Lage O.M."/>
            <person name="Pohl T."/>
            <person name="Merkel B.J."/>
            <person name="Hornburger P."/>
            <person name="Mueller R.-W."/>
            <person name="Bruemmer F."/>
            <person name="Labrenz M."/>
            <person name="Spormann A.M."/>
            <person name="Op den Camp H."/>
            <person name="Overmann J."/>
            <person name="Amann R."/>
            <person name="Jetten M.S.M."/>
            <person name="Mascher T."/>
            <person name="Medema M.H."/>
            <person name="Devos D.P."/>
            <person name="Kaster A.-K."/>
            <person name="Ovreas L."/>
            <person name="Rohde M."/>
            <person name="Galperin M.Y."/>
            <person name="Jogler C."/>
        </authorList>
    </citation>
    <scope>NUCLEOTIDE SEQUENCE [LARGE SCALE GENOMIC DNA]</scope>
    <source>
        <strain evidence="1 2">Pla175</strain>
    </source>
</reference>
<dbReference type="KEGG" id="pnd:Pla175_19940"/>
<keyword evidence="2" id="KW-1185">Reference proteome</keyword>
<dbReference type="RefSeq" id="WP_145283720.1">
    <property type="nucleotide sequence ID" value="NZ_CP036291.1"/>
</dbReference>
<organism evidence="1 2">
    <name type="scientific">Pirellulimonas nuda</name>
    <dbReference type="NCBI Taxonomy" id="2528009"/>
    <lineage>
        <taxon>Bacteria</taxon>
        <taxon>Pseudomonadati</taxon>
        <taxon>Planctomycetota</taxon>
        <taxon>Planctomycetia</taxon>
        <taxon>Pirellulales</taxon>
        <taxon>Lacipirellulaceae</taxon>
        <taxon>Pirellulimonas</taxon>
    </lineage>
</organism>
<protein>
    <submittedName>
        <fullName evidence="1">Uncharacterized protein</fullName>
    </submittedName>
</protein>